<comment type="similarity">
    <text evidence="2">Belongs to the TspO/BZRP family.</text>
</comment>
<evidence type="ECO:0000256" key="2">
    <source>
        <dbReference type="ARBA" id="ARBA00007524"/>
    </source>
</evidence>
<dbReference type="CDD" id="cd15904">
    <property type="entry name" value="TSPO_MBR"/>
    <property type="match status" value="1"/>
</dbReference>
<accession>A0ABV8BK79</accession>
<reference evidence="8" key="1">
    <citation type="journal article" date="2019" name="Int. J. Syst. Evol. Microbiol.">
        <title>The Global Catalogue of Microorganisms (GCM) 10K type strain sequencing project: providing services to taxonomists for standard genome sequencing and annotation.</title>
        <authorList>
            <consortium name="The Broad Institute Genomics Platform"/>
            <consortium name="The Broad Institute Genome Sequencing Center for Infectious Disease"/>
            <person name="Wu L."/>
            <person name="Ma J."/>
        </authorList>
    </citation>
    <scope>NUCLEOTIDE SEQUENCE [LARGE SCALE GENOMIC DNA]</scope>
    <source>
        <strain evidence="8">CGMCC 4.7405</strain>
    </source>
</reference>
<dbReference type="Pfam" id="PF03073">
    <property type="entry name" value="TspO_MBR"/>
    <property type="match status" value="1"/>
</dbReference>
<dbReference type="RefSeq" id="WP_382367991.1">
    <property type="nucleotide sequence ID" value="NZ_JBHRZI010000004.1"/>
</dbReference>
<feature type="transmembrane region" description="Helical" evidence="6">
    <location>
        <begin position="135"/>
        <end position="157"/>
    </location>
</feature>
<evidence type="ECO:0000313" key="8">
    <source>
        <dbReference type="Proteomes" id="UP001595690"/>
    </source>
</evidence>
<dbReference type="InterPro" id="IPR038330">
    <property type="entry name" value="TspO/MBR-related_sf"/>
</dbReference>
<dbReference type="PANTHER" id="PTHR10057:SF0">
    <property type="entry name" value="TRANSLOCATOR PROTEIN"/>
    <property type="match status" value="1"/>
</dbReference>
<comment type="subcellular location">
    <subcellularLocation>
        <location evidence="1">Membrane</location>
        <topology evidence="1">Multi-pass membrane protein</topology>
    </subcellularLocation>
</comment>
<evidence type="ECO:0000256" key="3">
    <source>
        <dbReference type="ARBA" id="ARBA00022692"/>
    </source>
</evidence>
<dbReference type="Gene3D" id="1.20.1260.100">
    <property type="entry name" value="TspO/MBR protein"/>
    <property type="match status" value="1"/>
</dbReference>
<evidence type="ECO:0000256" key="4">
    <source>
        <dbReference type="ARBA" id="ARBA00022989"/>
    </source>
</evidence>
<keyword evidence="3 6" id="KW-0812">Transmembrane</keyword>
<keyword evidence="5 6" id="KW-0472">Membrane</keyword>
<protein>
    <submittedName>
        <fullName evidence="7">TspO/MBR family protein</fullName>
    </submittedName>
</protein>
<feature type="transmembrane region" description="Helical" evidence="6">
    <location>
        <begin position="85"/>
        <end position="106"/>
    </location>
</feature>
<dbReference type="Proteomes" id="UP001595690">
    <property type="component" value="Unassembled WGS sequence"/>
</dbReference>
<dbReference type="PANTHER" id="PTHR10057">
    <property type="entry name" value="PERIPHERAL-TYPE BENZODIAZEPINE RECEPTOR"/>
    <property type="match status" value="1"/>
</dbReference>
<keyword evidence="4 6" id="KW-1133">Transmembrane helix</keyword>
<organism evidence="7 8">
    <name type="scientific">Lentzea rhizosphaerae</name>
    <dbReference type="NCBI Taxonomy" id="2041025"/>
    <lineage>
        <taxon>Bacteria</taxon>
        <taxon>Bacillati</taxon>
        <taxon>Actinomycetota</taxon>
        <taxon>Actinomycetes</taxon>
        <taxon>Pseudonocardiales</taxon>
        <taxon>Pseudonocardiaceae</taxon>
        <taxon>Lentzea</taxon>
    </lineage>
</organism>
<dbReference type="InterPro" id="IPR004307">
    <property type="entry name" value="TspO_MBR"/>
</dbReference>
<name>A0ABV8BK79_9PSEU</name>
<dbReference type="EMBL" id="JBHRZI010000004">
    <property type="protein sequence ID" value="MFC3890350.1"/>
    <property type="molecule type" value="Genomic_DNA"/>
</dbReference>
<evidence type="ECO:0000313" key="7">
    <source>
        <dbReference type="EMBL" id="MFC3890350.1"/>
    </source>
</evidence>
<feature type="transmembrane region" description="Helical" evidence="6">
    <location>
        <begin position="12"/>
        <end position="31"/>
    </location>
</feature>
<evidence type="ECO:0000256" key="5">
    <source>
        <dbReference type="ARBA" id="ARBA00023136"/>
    </source>
</evidence>
<sequence length="158" mass="17285">MTTLPLRHHPVRVLFVFVAAVVATAVVGSLFSVSAGDEYLGLQRPSWAPPAWLFGPVWTVLYALIALSGWLAWRNGAGRGELTMFGVQLVLNALWTPLFFGLGWYAVAFAEIVLLWLSIVALAVVFWWRSRTAALLLVPYLAWVSFAGALNVSIAALN</sequence>
<feature type="transmembrane region" description="Helical" evidence="6">
    <location>
        <begin position="112"/>
        <end position="128"/>
    </location>
</feature>
<comment type="caution">
    <text evidence="7">The sequence shown here is derived from an EMBL/GenBank/DDBJ whole genome shotgun (WGS) entry which is preliminary data.</text>
</comment>
<evidence type="ECO:0000256" key="6">
    <source>
        <dbReference type="SAM" id="Phobius"/>
    </source>
</evidence>
<feature type="transmembrane region" description="Helical" evidence="6">
    <location>
        <begin position="51"/>
        <end position="73"/>
    </location>
</feature>
<gene>
    <name evidence="7" type="ORF">ACFOWZ_02600</name>
</gene>
<proteinExistence type="inferred from homology"/>
<evidence type="ECO:0000256" key="1">
    <source>
        <dbReference type="ARBA" id="ARBA00004141"/>
    </source>
</evidence>
<keyword evidence="8" id="KW-1185">Reference proteome</keyword>
<dbReference type="PIRSF" id="PIRSF005859">
    <property type="entry name" value="PBR"/>
    <property type="match status" value="1"/>
</dbReference>